<organism evidence="2 3">
    <name type="scientific">Exophiala sideris</name>
    <dbReference type="NCBI Taxonomy" id="1016849"/>
    <lineage>
        <taxon>Eukaryota</taxon>
        <taxon>Fungi</taxon>
        <taxon>Dikarya</taxon>
        <taxon>Ascomycota</taxon>
        <taxon>Pezizomycotina</taxon>
        <taxon>Eurotiomycetes</taxon>
        <taxon>Chaetothyriomycetidae</taxon>
        <taxon>Chaetothyriales</taxon>
        <taxon>Herpotrichiellaceae</taxon>
        <taxon>Exophiala</taxon>
    </lineage>
</organism>
<protein>
    <recommendedName>
        <fullName evidence="1">AB hydrolase-1 domain-containing protein</fullName>
    </recommendedName>
</protein>
<evidence type="ECO:0000313" key="3">
    <source>
        <dbReference type="Proteomes" id="UP001345691"/>
    </source>
</evidence>
<gene>
    <name evidence="2" type="ORF">LTR69_004726</name>
</gene>
<keyword evidence="3" id="KW-1185">Reference proteome</keyword>
<reference evidence="2 3" key="1">
    <citation type="submission" date="2023-08" db="EMBL/GenBank/DDBJ databases">
        <title>Black Yeasts Isolated from many extreme environments.</title>
        <authorList>
            <person name="Coleine C."/>
            <person name="Stajich J.E."/>
            <person name="Selbmann L."/>
        </authorList>
    </citation>
    <scope>NUCLEOTIDE SEQUENCE [LARGE SCALE GENOMIC DNA]</scope>
    <source>
        <strain evidence="2 3">CCFEE 6328</strain>
    </source>
</reference>
<feature type="domain" description="AB hydrolase-1" evidence="1">
    <location>
        <begin position="142"/>
        <end position="252"/>
    </location>
</feature>
<dbReference type="EMBL" id="JAVRRF010000008">
    <property type="protein sequence ID" value="KAK5062368.1"/>
    <property type="molecule type" value="Genomic_DNA"/>
</dbReference>
<accession>A0ABR0JEL1</accession>
<dbReference type="Proteomes" id="UP001345691">
    <property type="component" value="Unassembled WGS sequence"/>
</dbReference>
<evidence type="ECO:0000313" key="2">
    <source>
        <dbReference type="EMBL" id="KAK5062368.1"/>
    </source>
</evidence>
<dbReference type="Pfam" id="PF12697">
    <property type="entry name" value="Abhydrolase_6"/>
    <property type="match status" value="1"/>
</dbReference>
<comment type="caution">
    <text evidence="2">The sequence shown here is derived from an EMBL/GenBank/DDBJ whole genome shotgun (WGS) entry which is preliminary data.</text>
</comment>
<dbReference type="InterPro" id="IPR029058">
    <property type="entry name" value="AB_hydrolase_fold"/>
</dbReference>
<evidence type="ECO:0000259" key="1">
    <source>
        <dbReference type="Pfam" id="PF12697"/>
    </source>
</evidence>
<proteinExistence type="predicted"/>
<dbReference type="Gene3D" id="3.40.50.1820">
    <property type="entry name" value="alpha/beta hydrolase"/>
    <property type="match status" value="1"/>
</dbReference>
<dbReference type="InterPro" id="IPR000073">
    <property type="entry name" value="AB_hydrolase_1"/>
</dbReference>
<dbReference type="SUPFAM" id="SSF53474">
    <property type="entry name" value="alpha/beta-Hydrolases"/>
    <property type="match status" value="1"/>
</dbReference>
<sequence length="454" mass="49714">MFTPSTNHCDTPRHRYVPDYIPNGAQDSLQSTLFTSVSIAILKTNVIMNDAARDAAIETLCDARLHQSLILPASALPDTNIKTPLRITYSDIGYSPLHSPQHNPPTNGVAEAEPNSDQEPCVVLFIGGLMGGRYTLCRIANTARRFKVRIITIDRPGMGGSTPVHLEHRLAVHLTTIPALLSHLDIKHVTLASHSGGAPYLLQTLLMHRSFLHPARPHVVMLAPFVPPNDSGAPLMRLTASLPSGLISRFHSAATLVNRTITVSAGISLPFSQAGAMPTVTNAINAEEGNDEMEKAVLKNMEKLSMQYVFAENISGSSDDALLYLRKKTSSNGTVPEGQPTEEWLDWASLAGKVAAVERERRTHMDPDERSSALHSETEKLRFDAFHAEKDIMSGTKGARYFDACWERHSADLDYVSKVTEGTNHDSILDPSLGVVDTWLQGVAERWYGPTENT</sequence>
<name>A0ABR0JEL1_9EURO</name>